<gene>
    <name evidence="1" type="ORF">LSH36_213g04070</name>
</gene>
<dbReference type="EMBL" id="JAODUP010000213">
    <property type="protein sequence ID" value="KAK2156453.1"/>
    <property type="molecule type" value="Genomic_DNA"/>
</dbReference>
<reference evidence="1" key="1">
    <citation type="journal article" date="2023" name="Mol. Biol. Evol.">
        <title>Third-Generation Sequencing Reveals the Adaptive Role of the Epigenome in Three Deep-Sea Polychaetes.</title>
        <authorList>
            <person name="Perez M."/>
            <person name="Aroh O."/>
            <person name="Sun Y."/>
            <person name="Lan Y."/>
            <person name="Juniper S.K."/>
            <person name="Young C.R."/>
            <person name="Angers B."/>
            <person name="Qian P.Y."/>
        </authorList>
    </citation>
    <scope>NUCLEOTIDE SEQUENCE</scope>
    <source>
        <strain evidence="1">P08H-3</strain>
    </source>
</reference>
<sequence length="85" mass="10380">MDRLRHHLMPLYNFDPMEEEGDWESELLEEEKEQQVALNIRVSVLEMMKYELCKKLNMTMMDNYFCDEKCTKLGYMNHQNNTIRI</sequence>
<dbReference type="PANTHER" id="PTHR15868:SF0">
    <property type="entry name" value="SIMILAR TO RIKEN CDNA 6430571L13 GENE_ SIMILAR TO G20 PROTEIN"/>
    <property type="match status" value="1"/>
</dbReference>
<dbReference type="Proteomes" id="UP001208570">
    <property type="component" value="Unassembled WGS sequence"/>
</dbReference>
<dbReference type="InterPro" id="IPR042351">
    <property type="entry name" value="C3orf18-like"/>
</dbReference>
<organism evidence="1 2">
    <name type="scientific">Paralvinella palmiformis</name>
    <dbReference type="NCBI Taxonomy" id="53620"/>
    <lineage>
        <taxon>Eukaryota</taxon>
        <taxon>Metazoa</taxon>
        <taxon>Spiralia</taxon>
        <taxon>Lophotrochozoa</taxon>
        <taxon>Annelida</taxon>
        <taxon>Polychaeta</taxon>
        <taxon>Sedentaria</taxon>
        <taxon>Canalipalpata</taxon>
        <taxon>Terebellida</taxon>
        <taxon>Terebelliformia</taxon>
        <taxon>Alvinellidae</taxon>
        <taxon>Paralvinella</taxon>
    </lineage>
</organism>
<evidence type="ECO:0000313" key="1">
    <source>
        <dbReference type="EMBL" id="KAK2156453.1"/>
    </source>
</evidence>
<dbReference type="PANTHER" id="PTHR15868">
    <property type="entry name" value="SIMILAR TO RIKEN CDNA 6430571L13 GENE, SIMILAR TO G20 PROTEIN"/>
    <property type="match status" value="1"/>
</dbReference>
<dbReference type="AlphaFoldDB" id="A0AAD9JNH0"/>
<keyword evidence="2" id="KW-1185">Reference proteome</keyword>
<comment type="caution">
    <text evidence="1">The sequence shown here is derived from an EMBL/GenBank/DDBJ whole genome shotgun (WGS) entry which is preliminary data.</text>
</comment>
<name>A0AAD9JNH0_9ANNE</name>
<evidence type="ECO:0000313" key="2">
    <source>
        <dbReference type="Proteomes" id="UP001208570"/>
    </source>
</evidence>
<proteinExistence type="predicted"/>
<protein>
    <submittedName>
        <fullName evidence="1">Uncharacterized protein</fullName>
    </submittedName>
</protein>
<accession>A0AAD9JNH0</accession>